<evidence type="ECO:0000256" key="2">
    <source>
        <dbReference type="SAM" id="SignalP"/>
    </source>
</evidence>
<comment type="caution">
    <text evidence="3">The sequence shown here is derived from an EMBL/GenBank/DDBJ whole genome shotgun (WGS) entry which is preliminary data.</text>
</comment>
<evidence type="ECO:0000313" key="4">
    <source>
        <dbReference type="Proteomes" id="UP000319213"/>
    </source>
</evidence>
<gene>
    <name evidence="3" type="ORF">FHX40_3735</name>
</gene>
<feature type="compositionally biased region" description="Low complexity" evidence="1">
    <location>
        <begin position="366"/>
        <end position="376"/>
    </location>
</feature>
<sequence>MKSTNVRRFAAAGVGAAMLTTGLIGLSATPASASTTDWRTPKAFVTAPEATPKHYVGACPATVSFESKIKVRVKGTTKVAYQWLHGDGSKSKVKVVTVRGHGVKTITVKEDATFSRSIRGWQALRVLAPFKATTAKTHFSVACAPKRAKKPAVAKAFVDVENFHGVCTPSRRVMAEGVIRVSRPTSVTYRWIHNGKVVDWGRTKVWGAKKVSYSFAPGRSHRGWVKLDIVHPRRAKGDADSYVVNCVRPGGHHKPGKPHHPRPEHPKPRLPKPAPATTAQVAGISVSPDNSSCVGTKGPRVNFTGRISISGPGTFSYRWTANGVSKSGSMRVNHAGTYPVSFSIDGDPHGSKTYGTVTLEVTSPNASSASESFSFSCPQPKDA</sequence>
<organism evidence="3 4">
    <name type="scientific">Thermopolyspora flexuosa</name>
    <dbReference type="NCBI Taxonomy" id="103836"/>
    <lineage>
        <taxon>Bacteria</taxon>
        <taxon>Bacillati</taxon>
        <taxon>Actinomycetota</taxon>
        <taxon>Actinomycetes</taxon>
        <taxon>Streptosporangiales</taxon>
        <taxon>Streptosporangiaceae</taxon>
        <taxon>Thermopolyspora</taxon>
    </lineage>
</organism>
<dbReference type="OrthoDB" id="3534992at2"/>
<dbReference type="RefSeq" id="WP_142260782.1">
    <property type="nucleotide sequence ID" value="NZ_BMPV01000005.1"/>
</dbReference>
<feature type="region of interest" description="Disordered" evidence="1">
    <location>
        <begin position="247"/>
        <end position="276"/>
    </location>
</feature>
<accession>A0A543J2C2</accession>
<evidence type="ECO:0008006" key="5">
    <source>
        <dbReference type="Google" id="ProtNLM"/>
    </source>
</evidence>
<keyword evidence="2" id="KW-0732">Signal</keyword>
<feature type="compositionally biased region" description="Basic residues" evidence="1">
    <location>
        <begin position="250"/>
        <end position="260"/>
    </location>
</feature>
<dbReference type="AlphaFoldDB" id="A0A543J2C2"/>
<evidence type="ECO:0000313" key="3">
    <source>
        <dbReference type="EMBL" id="TQM76983.1"/>
    </source>
</evidence>
<reference evidence="3 4" key="1">
    <citation type="submission" date="2019-06" db="EMBL/GenBank/DDBJ databases">
        <title>Sequencing the genomes of 1000 actinobacteria strains.</title>
        <authorList>
            <person name="Klenk H.-P."/>
        </authorList>
    </citation>
    <scope>NUCLEOTIDE SEQUENCE [LARGE SCALE GENOMIC DNA]</scope>
    <source>
        <strain evidence="3 4">DSM 43186</strain>
    </source>
</reference>
<feature type="signal peptide" evidence="2">
    <location>
        <begin position="1"/>
        <end position="33"/>
    </location>
</feature>
<dbReference type="Proteomes" id="UP000319213">
    <property type="component" value="Unassembled WGS sequence"/>
</dbReference>
<evidence type="ECO:0000256" key="1">
    <source>
        <dbReference type="SAM" id="MobiDB-lite"/>
    </source>
</evidence>
<feature type="chain" id="PRO_5021723309" description="PKD domain-containing protein" evidence="2">
    <location>
        <begin position="34"/>
        <end position="383"/>
    </location>
</feature>
<name>A0A543J2C2_9ACTN</name>
<feature type="region of interest" description="Disordered" evidence="1">
    <location>
        <begin position="364"/>
        <end position="383"/>
    </location>
</feature>
<dbReference type="EMBL" id="VFPQ01000001">
    <property type="protein sequence ID" value="TQM76983.1"/>
    <property type="molecule type" value="Genomic_DNA"/>
</dbReference>
<protein>
    <recommendedName>
        <fullName evidence="5">PKD domain-containing protein</fullName>
    </recommendedName>
</protein>
<keyword evidence="4" id="KW-1185">Reference proteome</keyword>
<proteinExistence type="predicted"/>